<feature type="signal peptide" evidence="2">
    <location>
        <begin position="1"/>
        <end position="39"/>
    </location>
</feature>
<proteinExistence type="predicted"/>
<evidence type="ECO:0000259" key="3">
    <source>
        <dbReference type="Pfam" id="PF00149"/>
    </source>
</evidence>
<dbReference type="InterPro" id="IPR008963">
    <property type="entry name" value="Purple_acid_Pase-like_N"/>
</dbReference>
<evidence type="ECO:0000313" key="6">
    <source>
        <dbReference type="Proteomes" id="UP000035265"/>
    </source>
</evidence>
<dbReference type="Pfam" id="PF16656">
    <property type="entry name" value="Pur_ac_phosph_N"/>
    <property type="match status" value="1"/>
</dbReference>
<accession>A0A0H2KT56</accession>
<evidence type="ECO:0000313" key="5">
    <source>
        <dbReference type="EMBL" id="KLN36721.1"/>
    </source>
</evidence>
<dbReference type="PANTHER" id="PTHR45867">
    <property type="entry name" value="PURPLE ACID PHOSPHATASE"/>
    <property type="match status" value="1"/>
</dbReference>
<dbReference type="Proteomes" id="UP000035265">
    <property type="component" value="Unassembled WGS sequence"/>
</dbReference>
<name>A0A0H2KT56_9MICO</name>
<dbReference type="InterPro" id="IPR029052">
    <property type="entry name" value="Metallo-depent_PP-like"/>
</dbReference>
<dbReference type="GO" id="GO:0046872">
    <property type="term" value="F:metal ion binding"/>
    <property type="evidence" value="ECO:0007669"/>
    <property type="project" value="InterPro"/>
</dbReference>
<dbReference type="EMBL" id="JNBQ01000001">
    <property type="protein sequence ID" value="KLN36721.1"/>
    <property type="molecule type" value="Genomic_DNA"/>
</dbReference>
<dbReference type="Gene3D" id="3.60.21.10">
    <property type="match status" value="1"/>
</dbReference>
<dbReference type="PATRIC" id="fig|264251.5.peg.490"/>
<evidence type="ECO:0000256" key="2">
    <source>
        <dbReference type="SAM" id="SignalP"/>
    </source>
</evidence>
<evidence type="ECO:0000259" key="4">
    <source>
        <dbReference type="Pfam" id="PF16656"/>
    </source>
</evidence>
<keyword evidence="1 2" id="KW-0732">Signal</keyword>
<dbReference type="Pfam" id="PF00149">
    <property type="entry name" value="Metallophos"/>
    <property type="match status" value="1"/>
</dbReference>
<comment type="caution">
    <text evidence="5">The sequence shown here is derived from an EMBL/GenBank/DDBJ whole genome shotgun (WGS) entry which is preliminary data.</text>
</comment>
<dbReference type="GO" id="GO:0003993">
    <property type="term" value="F:acid phosphatase activity"/>
    <property type="evidence" value="ECO:0007669"/>
    <property type="project" value="InterPro"/>
</dbReference>
<feature type="domain" description="Purple acid phosphatase N-terminal" evidence="4">
    <location>
        <begin position="237"/>
        <end position="329"/>
    </location>
</feature>
<evidence type="ECO:0000256" key="1">
    <source>
        <dbReference type="ARBA" id="ARBA00022729"/>
    </source>
</evidence>
<gene>
    <name evidence="5" type="ORF">FB00_02370</name>
</gene>
<organism evidence="5 6">
    <name type="scientific">Cellulosimicrobium funkei</name>
    <dbReference type="NCBI Taxonomy" id="264251"/>
    <lineage>
        <taxon>Bacteria</taxon>
        <taxon>Bacillati</taxon>
        <taxon>Actinomycetota</taxon>
        <taxon>Actinomycetes</taxon>
        <taxon>Micrococcales</taxon>
        <taxon>Promicromonosporaceae</taxon>
        <taxon>Cellulosimicrobium</taxon>
    </lineage>
</organism>
<evidence type="ECO:0008006" key="7">
    <source>
        <dbReference type="Google" id="ProtNLM"/>
    </source>
</evidence>
<dbReference type="InterPro" id="IPR004843">
    <property type="entry name" value="Calcineurin-like_PHP"/>
</dbReference>
<dbReference type="Gene3D" id="2.60.120.260">
    <property type="entry name" value="Galactose-binding domain-like"/>
    <property type="match status" value="1"/>
</dbReference>
<dbReference type="PANTHER" id="PTHR45867:SF3">
    <property type="entry name" value="ACID PHOSPHATASE TYPE 7"/>
    <property type="match status" value="1"/>
</dbReference>
<feature type="domain" description="Calcineurin-like phosphoesterase" evidence="3">
    <location>
        <begin position="339"/>
        <end position="527"/>
    </location>
</feature>
<dbReference type="STRING" id="264251.FB00_02370"/>
<keyword evidence="6" id="KW-1185">Reference proteome</keyword>
<dbReference type="InterPro" id="IPR015914">
    <property type="entry name" value="PAPs_N"/>
</dbReference>
<dbReference type="SUPFAM" id="SSF49363">
    <property type="entry name" value="Purple acid phosphatase, N-terminal domain"/>
    <property type="match status" value="1"/>
</dbReference>
<feature type="chain" id="PRO_5039673086" description="Metallophosphoesterase family protein" evidence="2">
    <location>
        <begin position="40"/>
        <end position="720"/>
    </location>
</feature>
<dbReference type="Gene3D" id="2.60.40.380">
    <property type="entry name" value="Purple acid phosphatase-like, N-terminal"/>
    <property type="match status" value="1"/>
</dbReference>
<dbReference type="RefSeq" id="WP_052877374.1">
    <property type="nucleotide sequence ID" value="NZ_JNBQ01000001.1"/>
</dbReference>
<sequence length="720" mass="75775">MNPHASRPPGALARAAASALAVSLVGTVLVAATATSTAAADESLLSTSGTTWRYLDDNTNPAGTSAGTAADQRAWTTTAFDDSAWKTATGAFGAKRGAATGIGAAFPITTLLTQYIEGTTTDVPTFFFRTDVELTAADLDGVPAFEGEIVYDDAAIVYVNGEEVVRLGDDGREITENLQYHGNGRTDPVTGTFVIPSDAFAPGENTISVALYQDAPTSSDIYLDVRSLVPTHGEVRDVALNVGADETQANVAWFSTLPGAGEVQWTRADAAGGEVDWQAAATSSSRDGTAADGSTYHHATITGLEEDSAYAYRVGSASTGWSAPTTFTTGTFGDEFSALFIGDAQIGASGNATNDATRWAANLDTMTARHPDTAFLISAGDQVENAGSTAQYAGFLAPRQMRELRFAVQDGNHDTASALYDQHYAMPNLSTEQRRDYWYAYNNVLVVAIDSNDSDPAEIAGHEAFLRDVIGTHGDAYDWVVVTFHHSLYSQAFHSRDTDVVRMREALSPVFSDLGVDLVLAGHDHIYTRSYLMEGATPVVPAEAPAEGDVLTPDEDQVLYLTGNSSSGSKFYDFDGAKPWTARWEQSREASYSDLDVTPTSLTVTTYATGSQRVVDRVTLQREDAAGPALDAETSARCLAGTAYVAVRATNTGDVPADVTLATPFGTRTFAAVAPGKAAYQSFSTRSVAAEAGSVTVRGALPDGGASSAQDVAYPAVTCG</sequence>
<dbReference type="AlphaFoldDB" id="A0A0H2KT56"/>
<dbReference type="SUPFAM" id="SSF56300">
    <property type="entry name" value="Metallo-dependent phosphatases"/>
    <property type="match status" value="1"/>
</dbReference>
<protein>
    <recommendedName>
        <fullName evidence="7">Metallophosphoesterase family protein</fullName>
    </recommendedName>
</protein>
<reference evidence="5 6" key="1">
    <citation type="submission" date="2014-05" db="EMBL/GenBank/DDBJ databases">
        <title>Cellulosimicrobium funkei U11 genome.</title>
        <authorList>
            <person name="Hu C."/>
            <person name="Gong Y."/>
            <person name="Wan W."/>
            <person name="Jiang M."/>
        </authorList>
    </citation>
    <scope>NUCLEOTIDE SEQUENCE [LARGE SCALE GENOMIC DNA]</scope>
    <source>
        <strain evidence="5 6">U11</strain>
    </source>
</reference>